<protein>
    <recommendedName>
        <fullName evidence="3">DUF4412 domain-containing protein</fullName>
    </recommendedName>
</protein>
<comment type="caution">
    <text evidence="1">The sequence shown here is derived from an EMBL/GenBank/DDBJ whole genome shotgun (WGS) entry which is preliminary data.</text>
</comment>
<proteinExistence type="predicted"/>
<sequence>MKKILCTITATIFTICAVAQEIKVKNDEVKIDEKVVAYLEGKKPNFQVLSLDKQYTVSAELKFLESSGKRWMVLKSAKTGKTNEVDYKKFNPLNQQKSAMEAFIDKGFLSSEGLNTDAIENFINGDASGVSTKIKEEAAAGIEKQKRMESYQITIDDSGSIYSAASKDPNNKNIGTIKIASTTSLGVQKYEVFDLDGNLIATWYNMSSKHPGFDGYLYEQFITYDSKVFKVKPDTAGVLQYKMSTDKTAAMIVKELMFNGYTLQHQRAGK</sequence>
<organism evidence="1 2">
    <name type="scientific">Flavobacterium hungaricum</name>
    <dbReference type="NCBI Taxonomy" id="2082725"/>
    <lineage>
        <taxon>Bacteria</taxon>
        <taxon>Pseudomonadati</taxon>
        <taxon>Bacteroidota</taxon>
        <taxon>Flavobacteriia</taxon>
        <taxon>Flavobacteriales</taxon>
        <taxon>Flavobacteriaceae</taxon>
        <taxon>Flavobacterium</taxon>
    </lineage>
</organism>
<keyword evidence="2" id="KW-1185">Reference proteome</keyword>
<dbReference type="RefSeq" id="WP_194139080.1">
    <property type="nucleotide sequence ID" value="NZ_PRDM01000002.1"/>
</dbReference>
<accession>A0ABR9TKJ6</accession>
<evidence type="ECO:0000313" key="2">
    <source>
        <dbReference type="Proteomes" id="UP000640614"/>
    </source>
</evidence>
<dbReference type="EMBL" id="PRDM01000002">
    <property type="protein sequence ID" value="MBE8725894.1"/>
    <property type="molecule type" value="Genomic_DNA"/>
</dbReference>
<evidence type="ECO:0000313" key="1">
    <source>
        <dbReference type="EMBL" id="MBE8725894.1"/>
    </source>
</evidence>
<name>A0ABR9TKJ6_9FLAO</name>
<dbReference type="Proteomes" id="UP000640614">
    <property type="component" value="Unassembled WGS sequence"/>
</dbReference>
<evidence type="ECO:0008006" key="3">
    <source>
        <dbReference type="Google" id="ProtNLM"/>
    </source>
</evidence>
<reference evidence="1 2" key="1">
    <citation type="submission" date="2018-07" db="EMBL/GenBank/DDBJ databases">
        <title>Genome assembly of strain KB82.</title>
        <authorList>
            <person name="Kukolya J."/>
            <person name="Horvath B."/>
            <person name="Nagy I."/>
            <person name="Toth A."/>
        </authorList>
    </citation>
    <scope>NUCLEOTIDE SEQUENCE [LARGE SCALE GENOMIC DNA]</scope>
    <source>
        <strain evidence="1 2">Kb82</strain>
    </source>
</reference>
<gene>
    <name evidence="1" type="ORF">C4F50_13195</name>
</gene>